<feature type="compositionally biased region" description="Basic and acidic residues" evidence="1">
    <location>
        <begin position="167"/>
        <end position="185"/>
    </location>
</feature>
<dbReference type="AlphaFoldDB" id="A0A195B641"/>
<dbReference type="EMBL" id="KQ976579">
    <property type="protein sequence ID" value="KYM79983.1"/>
    <property type="molecule type" value="Genomic_DNA"/>
</dbReference>
<dbReference type="Proteomes" id="UP000078540">
    <property type="component" value="Unassembled WGS sequence"/>
</dbReference>
<keyword evidence="3" id="KW-1185">Reference proteome</keyword>
<evidence type="ECO:0000313" key="3">
    <source>
        <dbReference type="Proteomes" id="UP000078540"/>
    </source>
</evidence>
<gene>
    <name evidence="2" type="ORF">ALC53_09509</name>
</gene>
<feature type="region of interest" description="Disordered" evidence="1">
    <location>
        <begin position="341"/>
        <end position="375"/>
    </location>
</feature>
<reference evidence="2 3" key="1">
    <citation type="submission" date="2015-09" db="EMBL/GenBank/DDBJ databases">
        <title>Atta colombica WGS genome.</title>
        <authorList>
            <person name="Nygaard S."/>
            <person name="Hu H."/>
            <person name="Boomsma J."/>
            <person name="Zhang G."/>
        </authorList>
    </citation>
    <scope>NUCLEOTIDE SEQUENCE [LARGE SCALE GENOMIC DNA]</scope>
    <source>
        <strain evidence="2">Treedump-2</strain>
        <tissue evidence="2">Whole body</tissue>
    </source>
</reference>
<evidence type="ECO:0000256" key="1">
    <source>
        <dbReference type="SAM" id="MobiDB-lite"/>
    </source>
</evidence>
<evidence type="ECO:0000313" key="2">
    <source>
        <dbReference type="EMBL" id="KYM79983.1"/>
    </source>
</evidence>
<feature type="region of interest" description="Disordered" evidence="1">
    <location>
        <begin position="165"/>
        <end position="185"/>
    </location>
</feature>
<organism evidence="2 3">
    <name type="scientific">Atta colombica</name>
    <dbReference type="NCBI Taxonomy" id="520822"/>
    <lineage>
        <taxon>Eukaryota</taxon>
        <taxon>Metazoa</taxon>
        <taxon>Ecdysozoa</taxon>
        <taxon>Arthropoda</taxon>
        <taxon>Hexapoda</taxon>
        <taxon>Insecta</taxon>
        <taxon>Pterygota</taxon>
        <taxon>Neoptera</taxon>
        <taxon>Endopterygota</taxon>
        <taxon>Hymenoptera</taxon>
        <taxon>Apocrita</taxon>
        <taxon>Aculeata</taxon>
        <taxon>Formicoidea</taxon>
        <taxon>Formicidae</taxon>
        <taxon>Myrmicinae</taxon>
        <taxon>Atta</taxon>
    </lineage>
</organism>
<accession>A0A195B641</accession>
<feature type="compositionally biased region" description="Basic and acidic residues" evidence="1">
    <location>
        <begin position="344"/>
        <end position="375"/>
    </location>
</feature>
<proteinExistence type="predicted"/>
<sequence length="690" mass="78561">MHRVISDYFVESRRLKNGLRPKLDCARRLDIVHCPLNIYLKGTQMRASNGNRGPTRLSPTSVYLALLSFSFSPPNASEPSDSLHQEPLSVTPPYVNRIQYSPPASGPPSDRRVFFEYKKHCAFQENPIVSLPIEHSNYKNVVMFTAKLLEYCNIVATLLGYVSRGPGKKDDRNREEERRGKGSEQRVVDGGIGWLEAVTDTVEQEMKEEDLRGWTCKAAEGARNETCERTTSSRKAIKRMTTIFVNRRDTKSTIVESELTSRRVFCHGRPQADWELRKPNVRSSRFALCCLPVLESNSVEATIRIIPLISLFSSDLITLRNSRSIAMPCIICKQQHSGRRGRGERRVDIEKKGHSQRGESTRDRQNEGERKKEKDRQWNGIPEFSITLLGYPWRCVSRRYAVYARLVCIGNPVFLTQKKRKNILSPISLYNDMIFLFRVRISELLNQLCNQSQGSNLTIRDACYGCFYRASILPQGYSMLVAMSTCANTYLNNTSYGHCQAYLQNVTSMPDARSPTIIYCSFLECIRQVNKNSLAIVARGVPLLRGAAWQIEQRNFFKFLKFLRRGVCIVRETITTTTSPLRECVREASTVFPNIKNTYINLTNTQLVQIFINTTTCVLAKIRCSYVNPVTGELQDSDIVNKLHLPSLNALLVNTDYDISIVQLPFRSGSVDVCTKYRNVEQATWPSVVC</sequence>
<name>A0A195B641_9HYME</name>
<protein>
    <submittedName>
        <fullName evidence="2">Uncharacterized protein</fullName>
    </submittedName>
</protein>